<organism evidence="1">
    <name type="scientific">freshwater metagenome</name>
    <dbReference type="NCBI Taxonomy" id="449393"/>
    <lineage>
        <taxon>unclassified sequences</taxon>
        <taxon>metagenomes</taxon>
        <taxon>ecological metagenomes</taxon>
    </lineage>
</organism>
<dbReference type="AlphaFoldDB" id="A0A6J6V6Y7"/>
<reference evidence="1" key="1">
    <citation type="submission" date="2020-05" db="EMBL/GenBank/DDBJ databases">
        <authorList>
            <person name="Chiriac C."/>
            <person name="Salcher M."/>
            <person name="Ghai R."/>
            <person name="Kavagutti S V."/>
        </authorList>
    </citation>
    <scope>NUCLEOTIDE SEQUENCE</scope>
</reference>
<evidence type="ECO:0000313" key="1">
    <source>
        <dbReference type="EMBL" id="CAB4766277.1"/>
    </source>
</evidence>
<accession>A0A6J6V6Y7</accession>
<dbReference type="EMBL" id="CAEZYQ010000035">
    <property type="protein sequence ID" value="CAB4766277.1"/>
    <property type="molecule type" value="Genomic_DNA"/>
</dbReference>
<proteinExistence type="predicted"/>
<name>A0A6J6V6Y7_9ZZZZ</name>
<protein>
    <submittedName>
        <fullName evidence="1">Unannotated protein</fullName>
    </submittedName>
</protein>
<sequence length="116" mass="12560">MPIVEVMLGQGVSDCQVADLAAVLPHAVSTAVECPEEPYDGRLGPGDVELRFRSLGPHDSSGLDVTIEIRSKWFASRAENRQQRCDAVLAAVTDVLNPLRVGVYLMLPVAAWSQTE</sequence>
<gene>
    <name evidence="1" type="ORF">UFOPK2761_03082</name>
</gene>